<dbReference type="GO" id="GO:0003676">
    <property type="term" value="F:nucleic acid binding"/>
    <property type="evidence" value="ECO:0007669"/>
    <property type="project" value="InterPro"/>
</dbReference>
<evidence type="ECO:0000313" key="3">
    <source>
        <dbReference type="Proteomes" id="UP001454036"/>
    </source>
</evidence>
<reference evidence="2 3" key="1">
    <citation type="submission" date="2024-01" db="EMBL/GenBank/DDBJ databases">
        <title>The complete chloroplast genome sequence of Lithospermum erythrorhizon: insights into the phylogenetic relationship among Boraginaceae species and the maternal lineages of purple gromwells.</title>
        <authorList>
            <person name="Okada T."/>
            <person name="Watanabe K."/>
        </authorList>
    </citation>
    <scope>NUCLEOTIDE SEQUENCE [LARGE SCALE GENOMIC DNA]</scope>
</reference>
<dbReference type="SUPFAM" id="SSF53098">
    <property type="entry name" value="Ribonuclease H-like"/>
    <property type="match status" value="1"/>
</dbReference>
<dbReference type="Gene3D" id="3.30.420.10">
    <property type="entry name" value="Ribonuclease H-like superfamily/Ribonuclease H"/>
    <property type="match status" value="1"/>
</dbReference>
<dbReference type="EMBL" id="BAABME010017875">
    <property type="protein sequence ID" value="GAA0151692.1"/>
    <property type="molecule type" value="Genomic_DNA"/>
</dbReference>
<dbReference type="PANTHER" id="PTHR37984:SF5">
    <property type="entry name" value="PROTEIN NYNRIN-LIKE"/>
    <property type="match status" value="1"/>
</dbReference>
<dbReference type="GO" id="GO:0015074">
    <property type="term" value="P:DNA integration"/>
    <property type="evidence" value="ECO:0007669"/>
    <property type="project" value="InterPro"/>
</dbReference>
<dbReference type="AlphaFoldDB" id="A0AAV3PNZ6"/>
<dbReference type="PROSITE" id="PS50994">
    <property type="entry name" value="INTEGRASE"/>
    <property type="match status" value="1"/>
</dbReference>
<evidence type="ECO:0000259" key="1">
    <source>
        <dbReference type="PROSITE" id="PS50994"/>
    </source>
</evidence>
<keyword evidence="3" id="KW-1185">Reference proteome</keyword>
<sequence>MVSILYLIPLYQWGADIVRDLPRTAGSKRYAIVEVDYFTKWVEAKPLPRQHQEQVYQFLKEIFTKFEVPRVLVTDNMTQFIIGKIKDLCAELGIDHRTDSVSYL</sequence>
<feature type="domain" description="Integrase catalytic" evidence="1">
    <location>
        <begin position="5"/>
        <end position="104"/>
    </location>
</feature>
<name>A0AAV3PNZ6_LITER</name>
<protein>
    <recommendedName>
        <fullName evidence="1">Integrase catalytic domain-containing protein</fullName>
    </recommendedName>
</protein>
<dbReference type="PANTHER" id="PTHR37984">
    <property type="entry name" value="PROTEIN CBG26694"/>
    <property type="match status" value="1"/>
</dbReference>
<evidence type="ECO:0000313" key="2">
    <source>
        <dbReference type="EMBL" id="GAA0151692.1"/>
    </source>
</evidence>
<dbReference type="InterPro" id="IPR012337">
    <property type="entry name" value="RNaseH-like_sf"/>
</dbReference>
<comment type="caution">
    <text evidence="2">The sequence shown here is derived from an EMBL/GenBank/DDBJ whole genome shotgun (WGS) entry which is preliminary data.</text>
</comment>
<accession>A0AAV3PNZ6</accession>
<dbReference type="Pfam" id="PF00665">
    <property type="entry name" value="rve"/>
    <property type="match status" value="1"/>
</dbReference>
<proteinExistence type="predicted"/>
<dbReference type="InterPro" id="IPR001584">
    <property type="entry name" value="Integrase_cat-core"/>
</dbReference>
<dbReference type="InterPro" id="IPR036397">
    <property type="entry name" value="RNaseH_sf"/>
</dbReference>
<dbReference type="Proteomes" id="UP001454036">
    <property type="component" value="Unassembled WGS sequence"/>
</dbReference>
<organism evidence="2 3">
    <name type="scientific">Lithospermum erythrorhizon</name>
    <name type="common">Purple gromwell</name>
    <name type="synonym">Lithospermum officinale var. erythrorhizon</name>
    <dbReference type="NCBI Taxonomy" id="34254"/>
    <lineage>
        <taxon>Eukaryota</taxon>
        <taxon>Viridiplantae</taxon>
        <taxon>Streptophyta</taxon>
        <taxon>Embryophyta</taxon>
        <taxon>Tracheophyta</taxon>
        <taxon>Spermatophyta</taxon>
        <taxon>Magnoliopsida</taxon>
        <taxon>eudicotyledons</taxon>
        <taxon>Gunneridae</taxon>
        <taxon>Pentapetalae</taxon>
        <taxon>asterids</taxon>
        <taxon>lamiids</taxon>
        <taxon>Boraginales</taxon>
        <taxon>Boraginaceae</taxon>
        <taxon>Boraginoideae</taxon>
        <taxon>Lithospermeae</taxon>
        <taxon>Lithospermum</taxon>
    </lineage>
</organism>
<dbReference type="InterPro" id="IPR050951">
    <property type="entry name" value="Retrovirus_Pol_polyprotein"/>
</dbReference>
<gene>
    <name evidence="2" type="ORF">LIER_37339</name>
</gene>